<dbReference type="EMBL" id="SRLC01000001">
    <property type="protein sequence ID" value="TGE24239.1"/>
    <property type="molecule type" value="Genomic_DNA"/>
</dbReference>
<dbReference type="GO" id="GO:0004553">
    <property type="term" value="F:hydrolase activity, hydrolyzing O-glycosyl compounds"/>
    <property type="evidence" value="ECO:0007669"/>
    <property type="project" value="UniProtKB-ARBA"/>
</dbReference>
<dbReference type="SUPFAM" id="SSF49785">
    <property type="entry name" value="Galactose-binding domain-like"/>
    <property type="match status" value="2"/>
</dbReference>
<evidence type="ECO:0000259" key="5">
    <source>
        <dbReference type="Pfam" id="PF22666"/>
    </source>
</evidence>
<keyword evidence="7" id="KW-1185">Reference proteome</keyword>
<keyword evidence="1 4" id="KW-0732">Signal</keyword>
<accession>A0A4Z0Q418</accession>
<proteinExistence type="predicted"/>
<dbReference type="PANTHER" id="PTHR43817:SF1">
    <property type="entry name" value="HYDROLASE, FAMILY 43, PUTATIVE (AFU_ORTHOLOGUE AFUA_3G01660)-RELATED"/>
    <property type="match status" value="1"/>
</dbReference>
<dbReference type="GO" id="GO:0003677">
    <property type="term" value="F:DNA binding"/>
    <property type="evidence" value="ECO:0007669"/>
    <property type="project" value="UniProtKB-KW"/>
</dbReference>
<keyword evidence="2" id="KW-0378">Hydrolase</keyword>
<evidence type="ECO:0000313" key="7">
    <source>
        <dbReference type="Proteomes" id="UP000297549"/>
    </source>
</evidence>
<gene>
    <name evidence="6" type="ORF">E5K00_03225</name>
</gene>
<keyword evidence="6" id="KW-0238">DNA-binding</keyword>
<evidence type="ECO:0000256" key="4">
    <source>
        <dbReference type="SAM" id="SignalP"/>
    </source>
</evidence>
<name>A0A4Z0Q418_9BACT</name>
<reference evidence="6 7" key="1">
    <citation type="submission" date="2019-04" db="EMBL/GenBank/DDBJ databases">
        <authorList>
            <person name="Feng G."/>
            <person name="Zhang J."/>
            <person name="Zhu H."/>
        </authorList>
    </citation>
    <scope>NUCLEOTIDE SEQUENCE [LARGE SCALE GENOMIC DNA]</scope>
    <source>
        <strain evidence="6 7">JCM 31653</strain>
    </source>
</reference>
<dbReference type="NCBIfam" id="NF045579">
    <property type="entry name" value="rhamnoside_JR"/>
    <property type="match status" value="1"/>
</dbReference>
<feature type="chain" id="PRO_5021396265" evidence="4">
    <location>
        <begin position="33"/>
        <end position="1192"/>
    </location>
</feature>
<dbReference type="InterPro" id="IPR008979">
    <property type="entry name" value="Galactose-bd-like_sf"/>
</dbReference>
<feature type="signal peptide" evidence="4">
    <location>
        <begin position="1"/>
        <end position="32"/>
    </location>
</feature>
<sequence>MKHRPSFSLRHLGLRLGLSALLLGSGGPTSWAQSVPTTAADLQAAFQHPPDAAKPWVFWYWMNAAVTPEGITADLEAMHEAGIGGAYLMPIRGAGEKPLITPPAEQLSPRWWDMVRHALREADRLGLKLAMHVSDGFALAGGPWITPELAMQKVVFSETRLTGGRKQAIQLPQPAAVKGYYRDIAVYAYPTPTGGGVSTYTTKPTVTSSAKEGKPERLAVAGNKDGFKLTEPGWVQYAFGQPFTARSLRIRSNGYNYQANRLLVEASQDGKTFRPVVRLTPPRSGWQDSSAVTHALPTTTARFFRFRYDPAGSEPGGEDLDAAKWKPALKVSEIRLSAEARINQYEGKNGEVWRVSPRSTARQLPDSLCVPLGKVLNLTNKLGPDGRLTWTPPAGRWTILRVGHTATGYTNYTGGGALGLECDKFNPAAVQLQFDSWFGEALRQGGPELAGRVLKTLHVDSWECGSQNWSGNFAAEFRQRRGYDLLPYLPVLAGVPLQSAEVSERVLFDVRQTIAELVGDKFYATLAAAARAKGVSFSAEAIAPTMVSDGLLHYQHVDAPMGEFWLRSPTHDKPNDMLDAVSGAHIYGKNIVQAESFTELRMAWDEHPAMLKSVQDRNYALGVNRLVYHVFAHNPWLDRQPGMTLNGVGLYFQRDQTWWRPGRAWVDYARRCQALLQLGRPVVDLAVFIGEETPRRAVLPERLTETLPGIFGPQKVQSEQKRLANASVPMREMPEKVSATAGSFTADMLVDPLHGYAYDSFNPDALLRLAQVRNGRIELPGGASYGLLVVPGATSLWPDSTSMTPAVAHKLRELVQAGATILLDRQPSRSPELRGFPQADQEVKQLTARLQATTEAKASAAPGATASSGSPSPFSETLRLEQMRPGGEAHLLRGPYTADSFEPLGLLRDLTASYSGGQRARGLAWTHRTAEQFDIYFVSNQLDSVQTIDLSLRVAGRQPELWDAVTGEIRPARDWQQENGRTRLPLRLEPSGSLFVVFRQPTTQTAGHSGPNWLTTTPAQPLGGPWQVQFDTKAGGPAQPVAFAQLTDWSQHADEAIRHYSGTADYTQTFRWKGRKKSGQRVYLELGQVNNLAEVELNGQPVGTAWTAPYRLDITEAVRKGPNQLRIRVTNTWANRLIGDAALPVEQRHTSLTTAPAPAATKPLLPAGLLGPVVISTETSPPAPLLGERGAF</sequence>
<dbReference type="InterPro" id="IPR054593">
    <property type="entry name" value="Beta-mannosidase-like_N2"/>
</dbReference>
<organism evidence="6 7">
    <name type="scientific">Hymenobacter aquaticus</name>
    <dbReference type="NCBI Taxonomy" id="1867101"/>
    <lineage>
        <taxon>Bacteria</taxon>
        <taxon>Pseudomonadati</taxon>
        <taxon>Bacteroidota</taxon>
        <taxon>Cytophagia</taxon>
        <taxon>Cytophagales</taxon>
        <taxon>Hymenobacteraceae</taxon>
        <taxon>Hymenobacter</taxon>
    </lineage>
</organism>
<dbReference type="AlphaFoldDB" id="A0A4Z0Q418"/>
<dbReference type="PANTHER" id="PTHR43817">
    <property type="entry name" value="GLYCOSYL HYDROLASE"/>
    <property type="match status" value="1"/>
</dbReference>
<feature type="region of interest" description="Disordered" evidence="3">
    <location>
        <begin position="852"/>
        <end position="876"/>
    </location>
</feature>
<dbReference type="RefSeq" id="WP_135461619.1">
    <property type="nucleotide sequence ID" value="NZ_SRLC01000001.1"/>
</dbReference>
<feature type="domain" description="Beta-mannosidase-like galactose-binding" evidence="5">
    <location>
        <begin position="1064"/>
        <end position="1136"/>
    </location>
</feature>
<comment type="caution">
    <text evidence="6">The sequence shown here is derived from an EMBL/GenBank/DDBJ whole genome shotgun (WGS) entry which is preliminary data.</text>
</comment>
<dbReference type="Pfam" id="PF22666">
    <property type="entry name" value="Glyco_hydro_2_N2"/>
    <property type="match status" value="1"/>
</dbReference>
<protein>
    <submittedName>
        <fullName evidence="6">DNA-binding protein</fullName>
    </submittedName>
</protein>
<dbReference type="Gene3D" id="2.60.120.260">
    <property type="entry name" value="Galactose-binding domain-like"/>
    <property type="match status" value="2"/>
</dbReference>
<evidence type="ECO:0000256" key="3">
    <source>
        <dbReference type="SAM" id="MobiDB-lite"/>
    </source>
</evidence>
<dbReference type="OrthoDB" id="9761519at2"/>
<evidence type="ECO:0000256" key="2">
    <source>
        <dbReference type="ARBA" id="ARBA00022801"/>
    </source>
</evidence>
<dbReference type="Pfam" id="PF17132">
    <property type="entry name" value="Glyco_hydro_106"/>
    <property type="match status" value="2"/>
</dbReference>
<evidence type="ECO:0000313" key="6">
    <source>
        <dbReference type="EMBL" id="TGE24239.1"/>
    </source>
</evidence>
<dbReference type="Proteomes" id="UP000297549">
    <property type="component" value="Unassembled WGS sequence"/>
</dbReference>
<evidence type="ECO:0000256" key="1">
    <source>
        <dbReference type="ARBA" id="ARBA00022729"/>
    </source>
</evidence>